<organism evidence="1 2">
    <name type="scientific">Linum tenue</name>
    <dbReference type="NCBI Taxonomy" id="586396"/>
    <lineage>
        <taxon>Eukaryota</taxon>
        <taxon>Viridiplantae</taxon>
        <taxon>Streptophyta</taxon>
        <taxon>Embryophyta</taxon>
        <taxon>Tracheophyta</taxon>
        <taxon>Spermatophyta</taxon>
        <taxon>Magnoliopsida</taxon>
        <taxon>eudicotyledons</taxon>
        <taxon>Gunneridae</taxon>
        <taxon>Pentapetalae</taxon>
        <taxon>rosids</taxon>
        <taxon>fabids</taxon>
        <taxon>Malpighiales</taxon>
        <taxon>Linaceae</taxon>
        <taxon>Linum</taxon>
    </lineage>
</organism>
<protein>
    <submittedName>
        <fullName evidence="1">Uncharacterized protein</fullName>
    </submittedName>
</protein>
<sequence length="50" mass="5672">RSLSLSLHPSSFYFNFEFSNFKSRILTTGRQRGQIHFYSAGGMVKTVGTI</sequence>
<evidence type="ECO:0000313" key="2">
    <source>
        <dbReference type="Proteomes" id="UP001154282"/>
    </source>
</evidence>
<dbReference type="Proteomes" id="UP001154282">
    <property type="component" value="Unassembled WGS sequence"/>
</dbReference>
<dbReference type="EMBL" id="CAMGYJ010000008">
    <property type="protein sequence ID" value="CAI0463650.1"/>
    <property type="molecule type" value="Genomic_DNA"/>
</dbReference>
<keyword evidence="2" id="KW-1185">Reference proteome</keyword>
<gene>
    <name evidence="1" type="ORF">LITE_LOCUS35835</name>
</gene>
<evidence type="ECO:0000313" key="1">
    <source>
        <dbReference type="EMBL" id="CAI0463650.1"/>
    </source>
</evidence>
<accession>A0AAV0NZ68</accession>
<feature type="non-terminal residue" evidence="1">
    <location>
        <position position="1"/>
    </location>
</feature>
<dbReference type="AlphaFoldDB" id="A0AAV0NZ68"/>
<proteinExistence type="predicted"/>
<reference evidence="1" key="1">
    <citation type="submission" date="2022-08" db="EMBL/GenBank/DDBJ databases">
        <authorList>
            <person name="Gutierrez-Valencia J."/>
        </authorList>
    </citation>
    <scope>NUCLEOTIDE SEQUENCE</scope>
</reference>
<name>A0AAV0NZ68_9ROSI</name>
<comment type="caution">
    <text evidence="1">The sequence shown here is derived from an EMBL/GenBank/DDBJ whole genome shotgun (WGS) entry which is preliminary data.</text>
</comment>